<dbReference type="GO" id="GO:0015250">
    <property type="term" value="F:water channel activity"/>
    <property type="evidence" value="ECO:0007669"/>
    <property type="project" value="TreeGrafter"/>
</dbReference>
<dbReference type="GO" id="GO:0015254">
    <property type="term" value="F:glycerol channel activity"/>
    <property type="evidence" value="ECO:0007669"/>
    <property type="project" value="TreeGrafter"/>
</dbReference>
<dbReference type="OrthoDB" id="3222at2759"/>
<keyword evidence="3 7" id="KW-0813">Transport</keyword>
<comment type="caution">
    <text evidence="10">The sequence shown here is derived from an EMBL/GenBank/DDBJ whole genome shotgun (WGS) entry which is preliminary data.</text>
</comment>
<dbReference type="CDD" id="cd00333">
    <property type="entry name" value="MIP"/>
    <property type="match status" value="1"/>
</dbReference>
<dbReference type="NCBIfam" id="TIGR00861">
    <property type="entry name" value="MIP"/>
    <property type="match status" value="1"/>
</dbReference>
<dbReference type="Gene3D" id="1.20.1080.10">
    <property type="entry name" value="Glycerol uptake facilitator protein"/>
    <property type="match status" value="1"/>
</dbReference>
<dbReference type="InterPro" id="IPR050363">
    <property type="entry name" value="MIP/Aquaporin"/>
</dbReference>
<feature type="transmembrane region" description="Helical" evidence="9">
    <location>
        <begin position="355"/>
        <end position="374"/>
    </location>
</feature>
<evidence type="ECO:0000256" key="4">
    <source>
        <dbReference type="ARBA" id="ARBA00022692"/>
    </source>
</evidence>
<name>A0A9W8DLB5_9FUNG</name>
<evidence type="ECO:0000256" key="3">
    <source>
        <dbReference type="ARBA" id="ARBA00022448"/>
    </source>
</evidence>
<feature type="transmembrane region" description="Helical" evidence="9">
    <location>
        <begin position="218"/>
        <end position="237"/>
    </location>
</feature>
<dbReference type="Pfam" id="PF00230">
    <property type="entry name" value="MIP"/>
    <property type="match status" value="1"/>
</dbReference>
<protein>
    <submittedName>
        <fullName evidence="10">Aquaporin-like protein</fullName>
    </submittedName>
</protein>
<evidence type="ECO:0000256" key="1">
    <source>
        <dbReference type="ARBA" id="ARBA00004141"/>
    </source>
</evidence>
<evidence type="ECO:0000313" key="10">
    <source>
        <dbReference type="EMBL" id="KAJ1914973.1"/>
    </source>
</evidence>
<evidence type="ECO:0000256" key="9">
    <source>
        <dbReference type="SAM" id="Phobius"/>
    </source>
</evidence>
<comment type="subcellular location">
    <subcellularLocation>
        <location evidence="1">Membrane</location>
        <topology evidence="1">Multi-pass membrane protein</topology>
    </subcellularLocation>
</comment>
<dbReference type="PROSITE" id="PS00221">
    <property type="entry name" value="MIP"/>
    <property type="match status" value="1"/>
</dbReference>
<keyword evidence="5 9" id="KW-1133">Transmembrane helix</keyword>
<organism evidence="10 11">
    <name type="scientific">Mycoemilia scoparia</name>
    <dbReference type="NCBI Taxonomy" id="417184"/>
    <lineage>
        <taxon>Eukaryota</taxon>
        <taxon>Fungi</taxon>
        <taxon>Fungi incertae sedis</taxon>
        <taxon>Zoopagomycota</taxon>
        <taxon>Kickxellomycotina</taxon>
        <taxon>Kickxellomycetes</taxon>
        <taxon>Kickxellales</taxon>
        <taxon>Kickxellaceae</taxon>
        <taxon>Mycoemilia</taxon>
    </lineage>
</organism>
<evidence type="ECO:0000256" key="7">
    <source>
        <dbReference type="RuleBase" id="RU000477"/>
    </source>
</evidence>
<keyword evidence="11" id="KW-1185">Reference proteome</keyword>
<feature type="region of interest" description="Disordered" evidence="8">
    <location>
        <begin position="36"/>
        <end position="65"/>
    </location>
</feature>
<feature type="transmembrane region" description="Helical" evidence="9">
    <location>
        <begin position="138"/>
        <end position="159"/>
    </location>
</feature>
<evidence type="ECO:0000256" key="6">
    <source>
        <dbReference type="ARBA" id="ARBA00023136"/>
    </source>
</evidence>
<keyword evidence="4 7" id="KW-0812">Transmembrane</keyword>
<dbReference type="AlphaFoldDB" id="A0A9W8DLB5"/>
<keyword evidence="6 9" id="KW-0472">Membrane</keyword>
<proteinExistence type="inferred from homology"/>
<gene>
    <name evidence="10" type="primary">AQP1_3</name>
    <name evidence="10" type="ORF">H4219_004548</name>
</gene>
<dbReference type="PANTHER" id="PTHR43829:SF9">
    <property type="entry name" value="AQUAPORIN-9"/>
    <property type="match status" value="1"/>
</dbReference>
<comment type="similarity">
    <text evidence="2 7">Belongs to the MIP/aquaporin (TC 1.A.8) family.</text>
</comment>
<evidence type="ECO:0000256" key="5">
    <source>
        <dbReference type="ARBA" id="ARBA00022989"/>
    </source>
</evidence>
<accession>A0A9W8DLB5</accession>
<feature type="transmembrane region" description="Helical" evidence="9">
    <location>
        <begin position="165"/>
        <end position="188"/>
    </location>
</feature>
<dbReference type="Proteomes" id="UP001150538">
    <property type="component" value="Unassembled WGS sequence"/>
</dbReference>
<dbReference type="GO" id="GO:0005886">
    <property type="term" value="C:plasma membrane"/>
    <property type="evidence" value="ECO:0007669"/>
    <property type="project" value="TreeGrafter"/>
</dbReference>
<sequence length="393" mass="42683">MDSSIHNNQAPSPVLIEEDQQIQVNHHKVYVNQDELSSTTPIDSSNISSSVHNHHNVRSQTHDSGAHETIHVELHRVHSKGMVEEAGYHHHHKDDGHDHTDSELLAPSPTQDFQTFLAHYSSTTNLPLYKIRQSLSEYFAEFFGTMLLILFGDGVVAMTKFNTSVVGAGYVLITFGWGLGLCCALYVCMGVSGGHLNPAVTFALALFGKFPFRKVPGYWLAQMLGGLVGGALVFGLYRGQFDAFDGGVRQVGGDQGTGGIFYTLPAEHNTRAQSAYSEILNTALLLAVIMGINDPRMTPAEGYKPVAVGILVITIGMCTGFVTGYAINPARDFGPRCFTAMAGWGKEAFTYADNYFVIPLFCPIAGAVLGVLMYELFILPKDDGGDNNGEKSK</sequence>
<dbReference type="InterPro" id="IPR023271">
    <property type="entry name" value="Aquaporin-like"/>
</dbReference>
<evidence type="ECO:0000313" key="11">
    <source>
        <dbReference type="Proteomes" id="UP001150538"/>
    </source>
</evidence>
<dbReference type="InterPro" id="IPR022357">
    <property type="entry name" value="MIP_CS"/>
</dbReference>
<reference evidence="10" key="1">
    <citation type="submission" date="2022-07" db="EMBL/GenBank/DDBJ databases">
        <title>Phylogenomic reconstructions and comparative analyses of Kickxellomycotina fungi.</title>
        <authorList>
            <person name="Reynolds N.K."/>
            <person name="Stajich J.E."/>
            <person name="Barry K."/>
            <person name="Grigoriev I.V."/>
            <person name="Crous P."/>
            <person name="Smith M.E."/>
        </authorList>
    </citation>
    <scope>NUCLEOTIDE SEQUENCE</scope>
    <source>
        <strain evidence="10">NBRC 100468</strain>
    </source>
</reference>
<evidence type="ECO:0000256" key="8">
    <source>
        <dbReference type="SAM" id="MobiDB-lite"/>
    </source>
</evidence>
<dbReference type="PRINTS" id="PR00783">
    <property type="entry name" value="MINTRINSICP"/>
</dbReference>
<dbReference type="EMBL" id="JANBPU010000169">
    <property type="protein sequence ID" value="KAJ1914973.1"/>
    <property type="molecule type" value="Genomic_DNA"/>
</dbReference>
<dbReference type="InterPro" id="IPR000425">
    <property type="entry name" value="MIP"/>
</dbReference>
<dbReference type="SUPFAM" id="SSF81338">
    <property type="entry name" value="Aquaporin-like"/>
    <property type="match status" value="1"/>
</dbReference>
<feature type="compositionally biased region" description="Low complexity" evidence="8">
    <location>
        <begin position="37"/>
        <end position="51"/>
    </location>
</feature>
<evidence type="ECO:0000256" key="2">
    <source>
        <dbReference type="ARBA" id="ARBA00006175"/>
    </source>
</evidence>
<dbReference type="PANTHER" id="PTHR43829">
    <property type="entry name" value="AQUAPORIN OR AQUAGLYCEROPORIN RELATED"/>
    <property type="match status" value="1"/>
</dbReference>
<feature type="transmembrane region" description="Helical" evidence="9">
    <location>
        <begin position="306"/>
        <end position="327"/>
    </location>
</feature>